<name>A0ABR0LX56_9PEZI</name>
<keyword evidence="2" id="KW-1185">Reference proteome</keyword>
<proteinExistence type="predicted"/>
<comment type="caution">
    <text evidence="1">The sequence shown here is derived from an EMBL/GenBank/DDBJ whole genome shotgun (WGS) entry which is preliminary data.</text>
</comment>
<sequence>MWTAKDMYSEDIEWFKTAFPDHPALQSCTPLTKDPNAPEAGHQFWEINVQSATCLECSSTASASMTQPAKTTSAGVFVQPSSTSTVAIATATPLPTSTAPLEMLLQDASVTDLASVIVILATSDRNMASTIDTPMSTRTVSPTALRSADVGDRPASIIAGLAASEHTSASPTGKIIASDTTAFVASVGAGEIARPTSAADIPASVTSTLPIAPVVAASVIQPASSIPVGSTAVPFSTVAVETQIRGSLTTVPGFAIGTQTAAFGDAIVVSSTRIAIMTSGSQTHYIVDSSTGVLAALTSSVAPVPAPLIVGGKSYTANSQSQYVVGEQTIAVGTTVTLGAGASTTVIALQTNSLGQTEVMIGSIISALPTNTALATSAGLPALTVGGQTLTANHQNAYIVSDSTLGVGKTVILGSGASTTAVGMQTNSVGSTEIVVGSSTRLLSASTVTLVPPPIVVGSHSIAANGQSQYTIAGHTLAVGSSITIGSGTSTTIVVLQTNSAGATEVLIGSSTSTLLTVPSSINLVTVAGETYMPSIVTGYIHGAQTLYPNGPSITLTPASGASALLAALKTDAAGVTELVVGSTTSFLSPTVTAPLVVAGQTFTPNLQAEYIIAGQTLYPGAAITVSGTPVSLQASATAAVE</sequence>
<evidence type="ECO:0000313" key="1">
    <source>
        <dbReference type="EMBL" id="KAK5254714.1"/>
    </source>
</evidence>
<protein>
    <submittedName>
        <fullName evidence="1">Uncharacterized protein</fullName>
    </submittedName>
</protein>
<evidence type="ECO:0000313" key="2">
    <source>
        <dbReference type="Proteomes" id="UP001357485"/>
    </source>
</evidence>
<dbReference type="EMBL" id="JAVRRA010008894">
    <property type="protein sequence ID" value="KAK5254714.1"/>
    <property type="molecule type" value="Genomic_DNA"/>
</dbReference>
<accession>A0ABR0LX56</accession>
<reference evidence="1 2" key="1">
    <citation type="submission" date="2023-08" db="EMBL/GenBank/DDBJ databases">
        <title>Black Yeasts Isolated from many extreme environments.</title>
        <authorList>
            <person name="Coleine C."/>
            <person name="Stajich J.E."/>
            <person name="Selbmann L."/>
        </authorList>
    </citation>
    <scope>NUCLEOTIDE SEQUENCE [LARGE SCALE GENOMIC DNA]</scope>
    <source>
        <strain evidence="1 2">CCFEE 536</strain>
    </source>
</reference>
<gene>
    <name evidence="1" type="ORF">LTR16_004799</name>
</gene>
<feature type="non-terminal residue" evidence="1">
    <location>
        <position position="642"/>
    </location>
</feature>
<dbReference type="Proteomes" id="UP001357485">
    <property type="component" value="Unassembled WGS sequence"/>
</dbReference>
<organism evidence="1 2">
    <name type="scientific">Cryomyces antarcticus</name>
    <dbReference type="NCBI Taxonomy" id="329879"/>
    <lineage>
        <taxon>Eukaryota</taxon>
        <taxon>Fungi</taxon>
        <taxon>Dikarya</taxon>
        <taxon>Ascomycota</taxon>
        <taxon>Pezizomycotina</taxon>
        <taxon>Dothideomycetes</taxon>
        <taxon>Dothideomycetes incertae sedis</taxon>
        <taxon>Cryomyces</taxon>
    </lineage>
</organism>